<name>A0A9Q0XDJ8_9SAUR</name>
<evidence type="ECO:0000256" key="1">
    <source>
        <dbReference type="SAM" id="MobiDB-lite"/>
    </source>
</evidence>
<dbReference type="AlphaFoldDB" id="A0A9Q0XDJ8"/>
<protein>
    <submittedName>
        <fullName evidence="2">Uncharacterized protein</fullName>
    </submittedName>
</protein>
<reference evidence="2" key="1">
    <citation type="journal article" date="2023" name="DNA Res.">
        <title>Chromosome-level genome assembly of Phrynocephalus forsythii using third-generation DNA sequencing and Hi-C analysis.</title>
        <authorList>
            <person name="Qi Y."/>
            <person name="Zhao W."/>
            <person name="Zhao Y."/>
            <person name="Niu C."/>
            <person name="Cao S."/>
            <person name="Zhang Y."/>
        </authorList>
    </citation>
    <scope>NUCLEOTIDE SEQUENCE</scope>
    <source>
        <tissue evidence="2">Muscle</tissue>
    </source>
</reference>
<evidence type="ECO:0000313" key="3">
    <source>
        <dbReference type="Proteomes" id="UP001142489"/>
    </source>
</evidence>
<accession>A0A9Q0XDJ8</accession>
<keyword evidence="3" id="KW-1185">Reference proteome</keyword>
<gene>
    <name evidence="2" type="ORF">JRQ81_008303</name>
</gene>
<feature type="region of interest" description="Disordered" evidence="1">
    <location>
        <begin position="33"/>
        <end position="56"/>
    </location>
</feature>
<organism evidence="2 3">
    <name type="scientific">Phrynocephalus forsythii</name>
    <dbReference type="NCBI Taxonomy" id="171643"/>
    <lineage>
        <taxon>Eukaryota</taxon>
        <taxon>Metazoa</taxon>
        <taxon>Chordata</taxon>
        <taxon>Craniata</taxon>
        <taxon>Vertebrata</taxon>
        <taxon>Euteleostomi</taxon>
        <taxon>Lepidosauria</taxon>
        <taxon>Squamata</taxon>
        <taxon>Bifurcata</taxon>
        <taxon>Unidentata</taxon>
        <taxon>Episquamata</taxon>
        <taxon>Toxicofera</taxon>
        <taxon>Iguania</taxon>
        <taxon>Acrodonta</taxon>
        <taxon>Agamidae</taxon>
        <taxon>Agaminae</taxon>
        <taxon>Phrynocephalus</taxon>
    </lineage>
</organism>
<comment type="caution">
    <text evidence="2">The sequence shown here is derived from an EMBL/GenBank/DDBJ whole genome shotgun (WGS) entry which is preliminary data.</text>
</comment>
<dbReference type="Proteomes" id="UP001142489">
    <property type="component" value="Unassembled WGS sequence"/>
</dbReference>
<evidence type="ECO:0000313" key="2">
    <source>
        <dbReference type="EMBL" id="KAJ7309017.1"/>
    </source>
</evidence>
<sequence length="56" mass="6311">MLRGGRFTACFNGASRHLNLWIWKEVLDAALPTRKHPTKPPRAVTTASKHSPFLRA</sequence>
<proteinExistence type="predicted"/>
<dbReference type="EMBL" id="JAPFRF010000017">
    <property type="protein sequence ID" value="KAJ7309017.1"/>
    <property type="molecule type" value="Genomic_DNA"/>
</dbReference>